<evidence type="ECO:0000313" key="1">
    <source>
        <dbReference type="EMBL" id="MEQ2263766.1"/>
    </source>
</evidence>
<protein>
    <submittedName>
        <fullName evidence="1">Uncharacterized protein</fullName>
    </submittedName>
</protein>
<gene>
    <name evidence="1" type="ORF">XENORESO_012413</name>
</gene>
<proteinExistence type="predicted"/>
<dbReference type="EMBL" id="JAHRIM010023868">
    <property type="protein sequence ID" value="MEQ2263766.1"/>
    <property type="molecule type" value="Genomic_DNA"/>
</dbReference>
<accession>A0ABV0W543</accession>
<comment type="caution">
    <text evidence="1">The sequence shown here is derived from an EMBL/GenBank/DDBJ whole genome shotgun (WGS) entry which is preliminary data.</text>
</comment>
<sequence length="129" mass="14390">MKIQPLLGWNKPLMFHDSKNTAGGGSIMLWECSSSAGMRKLQLKGLLQNLDACHTTQILSFHCTTILCVCLSQVEGHGGHVTKCEKGHGSLCKVLYIYHLHRETSQNSKPTMYWVGLKRTGVKLLYSKT</sequence>
<organism evidence="1 2">
    <name type="scientific">Xenotaenia resolanae</name>
    <dbReference type="NCBI Taxonomy" id="208358"/>
    <lineage>
        <taxon>Eukaryota</taxon>
        <taxon>Metazoa</taxon>
        <taxon>Chordata</taxon>
        <taxon>Craniata</taxon>
        <taxon>Vertebrata</taxon>
        <taxon>Euteleostomi</taxon>
        <taxon>Actinopterygii</taxon>
        <taxon>Neopterygii</taxon>
        <taxon>Teleostei</taxon>
        <taxon>Neoteleostei</taxon>
        <taxon>Acanthomorphata</taxon>
        <taxon>Ovalentaria</taxon>
        <taxon>Atherinomorphae</taxon>
        <taxon>Cyprinodontiformes</taxon>
        <taxon>Goodeidae</taxon>
        <taxon>Xenotaenia</taxon>
    </lineage>
</organism>
<keyword evidence="2" id="KW-1185">Reference proteome</keyword>
<name>A0ABV0W543_9TELE</name>
<reference evidence="1 2" key="1">
    <citation type="submission" date="2021-06" db="EMBL/GenBank/DDBJ databases">
        <authorList>
            <person name="Palmer J.M."/>
        </authorList>
    </citation>
    <scope>NUCLEOTIDE SEQUENCE [LARGE SCALE GENOMIC DNA]</scope>
    <source>
        <strain evidence="1 2">XR_2019</strain>
        <tissue evidence="1">Muscle</tissue>
    </source>
</reference>
<dbReference type="Proteomes" id="UP001444071">
    <property type="component" value="Unassembled WGS sequence"/>
</dbReference>
<evidence type="ECO:0000313" key="2">
    <source>
        <dbReference type="Proteomes" id="UP001444071"/>
    </source>
</evidence>